<reference evidence="4" key="1">
    <citation type="submission" date="2020-10" db="EMBL/GenBank/DDBJ databases">
        <title>Unveiling of a novel bifunctional photoreceptor, Dualchrome1, isolated from a cosmopolitan green alga.</title>
        <authorList>
            <person name="Suzuki S."/>
            <person name="Kawachi M."/>
        </authorList>
    </citation>
    <scope>NUCLEOTIDE SEQUENCE</scope>
    <source>
        <strain evidence="4">NIES 2893</strain>
    </source>
</reference>
<dbReference type="EMBL" id="BNJQ01000010">
    <property type="protein sequence ID" value="GHP05414.1"/>
    <property type="molecule type" value="Genomic_DNA"/>
</dbReference>
<dbReference type="GO" id="GO:0003735">
    <property type="term" value="F:structural constituent of ribosome"/>
    <property type="evidence" value="ECO:0007669"/>
    <property type="project" value="InterPro"/>
</dbReference>
<comment type="caution">
    <text evidence="4">The sequence shown here is derived from an EMBL/GenBank/DDBJ whole genome shotgun (WGS) entry which is preliminary data.</text>
</comment>
<dbReference type="PANTHER" id="PTHR10956:SF0">
    <property type="entry name" value="60S RIBOSOMAL PROTEIN L31"/>
    <property type="match status" value="1"/>
</dbReference>
<dbReference type="InterPro" id="IPR000054">
    <property type="entry name" value="Ribosomal_eL31"/>
</dbReference>
<dbReference type="PANTHER" id="PTHR10956">
    <property type="entry name" value="60S RIBOSOMAL PROTEIN L31"/>
    <property type="match status" value="1"/>
</dbReference>
<dbReference type="FunFam" id="3.10.440.10:FF:000001">
    <property type="entry name" value="60S ribosomal protein L31"/>
    <property type="match status" value="1"/>
</dbReference>
<evidence type="ECO:0000256" key="3">
    <source>
        <dbReference type="ARBA" id="ARBA00023274"/>
    </source>
</evidence>
<keyword evidence="5" id="KW-1185">Reference proteome</keyword>
<name>A0A830HEE4_9CHLO</name>
<sequence>MAKDKSAKKEVVSREYTVNLGKMLHGCTFKKKAPRAIKAIKQFAAKMMKTDDVRVDVKLNKDVWRRGIRNVPKKFRIRIDRKRNDDEDAKEEHYSYVTSAELPPEGFSFLGTKVVE</sequence>
<comment type="similarity">
    <text evidence="1">Belongs to the eukaryotic ribosomal protein eL31 family.</text>
</comment>
<evidence type="ECO:0000313" key="4">
    <source>
        <dbReference type="EMBL" id="GHP05414.1"/>
    </source>
</evidence>
<proteinExistence type="inferred from homology"/>
<keyword evidence="3" id="KW-0687">Ribonucleoprotein</keyword>
<dbReference type="Pfam" id="PF01198">
    <property type="entry name" value="Ribosomal_L31e"/>
    <property type="match status" value="1"/>
</dbReference>
<dbReference type="CDD" id="cd00463">
    <property type="entry name" value="Ribosomal_L31e"/>
    <property type="match status" value="1"/>
</dbReference>
<dbReference type="AlphaFoldDB" id="A0A830HEE4"/>
<accession>A0A830HEE4</accession>
<protein>
    <submittedName>
        <fullName evidence="4">60S ribosomal protein L31</fullName>
    </submittedName>
</protein>
<dbReference type="Gene3D" id="3.10.440.10">
    <property type="match status" value="1"/>
</dbReference>
<keyword evidence="2 4" id="KW-0689">Ribosomal protein</keyword>
<gene>
    <name evidence="4" type="ORF">PPROV_000416500</name>
</gene>
<dbReference type="GO" id="GO:0002181">
    <property type="term" value="P:cytoplasmic translation"/>
    <property type="evidence" value="ECO:0007669"/>
    <property type="project" value="TreeGrafter"/>
</dbReference>
<dbReference type="SMART" id="SM01380">
    <property type="entry name" value="Ribosomal_L31e"/>
    <property type="match status" value="1"/>
</dbReference>
<dbReference type="OrthoDB" id="9739313at2759"/>
<dbReference type="GO" id="GO:0022625">
    <property type="term" value="C:cytosolic large ribosomal subunit"/>
    <property type="evidence" value="ECO:0007669"/>
    <property type="project" value="TreeGrafter"/>
</dbReference>
<evidence type="ECO:0000256" key="1">
    <source>
        <dbReference type="ARBA" id="ARBA00010808"/>
    </source>
</evidence>
<evidence type="ECO:0000313" key="5">
    <source>
        <dbReference type="Proteomes" id="UP000660262"/>
    </source>
</evidence>
<evidence type="ECO:0000256" key="2">
    <source>
        <dbReference type="ARBA" id="ARBA00022980"/>
    </source>
</evidence>
<dbReference type="Proteomes" id="UP000660262">
    <property type="component" value="Unassembled WGS sequence"/>
</dbReference>
<organism evidence="4 5">
    <name type="scientific">Pycnococcus provasolii</name>
    <dbReference type="NCBI Taxonomy" id="41880"/>
    <lineage>
        <taxon>Eukaryota</taxon>
        <taxon>Viridiplantae</taxon>
        <taxon>Chlorophyta</taxon>
        <taxon>Pseudoscourfieldiophyceae</taxon>
        <taxon>Pseudoscourfieldiales</taxon>
        <taxon>Pycnococcaceae</taxon>
        <taxon>Pycnococcus</taxon>
    </lineage>
</organism>
<dbReference type="InterPro" id="IPR023621">
    <property type="entry name" value="Ribosomal_eL31_dom_sf"/>
</dbReference>
<dbReference type="SUPFAM" id="SSF54575">
    <property type="entry name" value="Ribosomal protein L31e"/>
    <property type="match status" value="1"/>
</dbReference>